<feature type="non-terminal residue" evidence="1">
    <location>
        <position position="221"/>
    </location>
</feature>
<dbReference type="Proteomes" id="UP001239994">
    <property type="component" value="Unassembled WGS sequence"/>
</dbReference>
<name>A0AAD8Z0C7_9TELE</name>
<dbReference type="AlphaFoldDB" id="A0AAD8Z0C7"/>
<reference evidence="1" key="1">
    <citation type="submission" date="2023-03" db="EMBL/GenBank/DDBJ databases">
        <title>Electrophorus voltai genome.</title>
        <authorList>
            <person name="Bian C."/>
        </authorList>
    </citation>
    <scope>NUCLEOTIDE SEQUENCE</scope>
    <source>
        <strain evidence="1">CB-2022</strain>
        <tissue evidence="1">Muscle</tissue>
    </source>
</reference>
<keyword evidence="2" id="KW-1185">Reference proteome</keyword>
<dbReference type="EMBL" id="JAROKS010000021">
    <property type="protein sequence ID" value="KAK1790617.1"/>
    <property type="molecule type" value="Genomic_DNA"/>
</dbReference>
<accession>A0AAD8Z0C7</accession>
<organism evidence="1 2">
    <name type="scientific">Electrophorus voltai</name>
    <dbReference type="NCBI Taxonomy" id="2609070"/>
    <lineage>
        <taxon>Eukaryota</taxon>
        <taxon>Metazoa</taxon>
        <taxon>Chordata</taxon>
        <taxon>Craniata</taxon>
        <taxon>Vertebrata</taxon>
        <taxon>Euteleostomi</taxon>
        <taxon>Actinopterygii</taxon>
        <taxon>Neopterygii</taxon>
        <taxon>Teleostei</taxon>
        <taxon>Ostariophysi</taxon>
        <taxon>Gymnotiformes</taxon>
        <taxon>Gymnotoidei</taxon>
        <taxon>Gymnotidae</taxon>
        <taxon>Electrophorus</taxon>
    </lineage>
</organism>
<comment type="caution">
    <text evidence="1">The sequence shown here is derived from an EMBL/GenBank/DDBJ whole genome shotgun (WGS) entry which is preliminary data.</text>
</comment>
<evidence type="ECO:0000313" key="1">
    <source>
        <dbReference type="EMBL" id="KAK1790617.1"/>
    </source>
</evidence>
<sequence>MYPRVSLEAGDTAQNSTESVYVKALLSMHVCACCLSMFVGASLYMETVGLTRERQALCFSPCLVRVSQMVAIEQQQEIGKIRSLVLNLGQYVNCLAMSPERRATLPVTPPVPERIKCLIATPETYGRGGPHRLTGKARIWDAILVTNISPLMNDYTSFVQELKTYCGWTSHRPTLWTIQEDKMEVERFFMELKTTFSTALVLQSLDPEMPFVVEVDASDVG</sequence>
<protein>
    <submittedName>
        <fullName evidence="1">Uncharacterized protein</fullName>
    </submittedName>
</protein>
<proteinExistence type="predicted"/>
<evidence type="ECO:0000313" key="2">
    <source>
        <dbReference type="Proteomes" id="UP001239994"/>
    </source>
</evidence>
<gene>
    <name evidence="1" type="ORF">P4O66_014493</name>
</gene>